<evidence type="ECO:0000313" key="1">
    <source>
        <dbReference type="EMBL" id="TXN37340.1"/>
    </source>
</evidence>
<keyword evidence="1" id="KW-0378">Hydrolase</keyword>
<comment type="caution">
    <text evidence="1">The sequence shown here is derived from an EMBL/GenBank/DDBJ whole genome shotgun (WGS) entry which is preliminary data.</text>
</comment>
<dbReference type="GO" id="GO:0004180">
    <property type="term" value="F:carboxypeptidase activity"/>
    <property type="evidence" value="ECO:0007669"/>
    <property type="project" value="UniProtKB-KW"/>
</dbReference>
<dbReference type="InterPro" id="IPR008969">
    <property type="entry name" value="CarboxyPept-like_regulatory"/>
</dbReference>
<keyword evidence="1" id="KW-0121">Carboxypeptidase</keyword>
<organism evidence="1 2">
    <name type="scientific">Flagellimonas hymeniacidonis</name>
    <dbReference type="NCBI Taxonomy" id="2603628"/>
    <lineage>
        <taxon>Bacteria</taxon>
        <taxon>Pseudomonadati</taxon>
        <taxon>Bacteroidota</taxon>
        <taxon>Flavobacteriia</taxon>
        <taxon>Flavobacteriales</taxon>
        <taxon>Flavobacteriaceae</taxon>
        <taxon>Flagellimonas</taxon>
    </lineage>
</organism>
<dbReference type="EMBL" id="VRUR01000001">
    <property type="protein sequence ID" value="TXN37340.1"/>
    <property type="molecule type" value="Genomic_DNA"/>
</dbReference>
<reference evidence="1 2" key="1">
    <citation type="submission" date="2019-08" db="EMBL/GenBank/DDBJ databases">
        <title>Professor.</title>
        <authorList>
            <person name="Park J.S."/>
        </authorList>
    </citation>
    <scope>NUCLEOTIDE SEQUENCE [LARGE SCALE GENOMIC DNA]</scope>
    <source>
        <strain evidence="1 2">176CP5-101</strain>
    </source>
</reference>
<gene>
    <name evidence="1" type="ORF">FVB32_03380</name>
</gene>
<protein>
    <submittedName>
        <fullName evidence="1">Carboxypeptidase-like regulatory domain-containing protein</fullName>
    </submittedName>
</protein>
<dbReference type="Gene3D" id="2.60.40.1120">
    <property type="entry name" value="Carboxypeptidase-like, regulatory domain"/>
    <property type="match status" value="1"/>
</dbReference>
<evidence type="ECO:0000313" key="2">
    <source>
        <dbReference type="Proteomes" id="UP000321456"/>
    </source>
</evidence>
<sequence length="408" mass="48192">MFRLKNMVRSSKYCLSILFIFYAIVVYGQQEVFTITGQLVDSKTQQSIPYASIYLKDKPIGTTTNTEGYFVFHIPTKEKKTLVVISAMGYVSVERKSDDFSQDKVISLLPQINQLDEVLLDGSANKILKAREIVKKAYKNIALNYPTEPYFLEGFVRDLQKEDETYVEFLECAIKFKHQGSQVKKEPEVELLGVRTNRFSRRHPWNENSERKNSVIDLIEDDFIRFDYGPILGKKGWKYEIEGIESYDNRLVYKITGMDEPFQKAVLYIDAETFAFVRVELTRKAKNGRSWQRRFTNGAQQVYYNVIFEYQEYNGRFYLKYQKEEDIWKIYKGQDSNLLLFTKYPKKELFINNIIVDSVDNYQFLRNMNINTSIENQTENFDTEFWATYNVPQRTAKQSQILRELEEN</sequence>
<dbReference type="SUPFAM" id="SSF49464">
    <property type="entry name" value="Carboxypeptidase regulatory domain-like"/>
    <property type="match status" value="1"/>
</dbReference>
<keyword evidence="1" id="KW-0645">Protease</keyword>
<name>A0A5C8V7Y8_9FLAO</name>
<dbReference type="Proteomes" id="UP000321456">
    <property type="component" value="Unassembled WGS sequence"/>
</dbReference>
<dbReference type="Pfam" id="PF13715">
    <property type="entry name" value="CarbopepD_reg_2"/>
    <property type="match status" value="1"/>
</dbReference>
<proteinExistence type="predicted"/>
<dbReference type="AlphaFoldDB" id="A0A5C8V7Y8"/>
<dbReference type="RefSeq" id="WP_147741172.1">
    <property type="nucleotide sequence ID" value="NZ_VRUR01000001.1"/>
</dbReference>
<keyword evidence="2" id="KW-1185">Reference proteome</keyword>
<accession>A0A5C8V7Y8</accession>